<dbReference type="InterPro" id="IPR003137">
    <property type="entry name" value="PA_domain"/>
</dbReference>
<evidence type="ECO:0000256" key="7">
    <source>
        <dbReference type="ARBA" id="ARBA00022723"/>
    </source>
</evidence>
<evidence type="ECO:0000256" key="15">
    <source>
        <dbReference type="ARBA" id="ARBA00052003"/>
    </source>
</evidence>
<evidence type="ECO:0000256" key="13">
    <source>
        <dbReference type="ARBA" id="ARBA00023136"/>
    </source>
</evidence>
<evidence type="ECO:0000259" key="21">
    <source>
        <dbReference type="Pfam" id="PF04389"/>
    </source>
</evidence>
<feature type="domain" description="Transferrin receptor-like dimerisation" evidence="20">
    <location>
        <begin position="610"/>
        <end position="726"/>
    </location>
</feature>
<evidence type="ECO:0000256" key="9">
    <source>
        <dbReference type="ARBA" id="ARBA00022833"/>
    </source>
</evidence>
<sequence>VKRKPFTPLYRCLFILCSVVAAGLSIGIGVLIGKNVRYNQELPNYQLDYNDKIRQMVFDEIQTTNIKKNLHELTVKPHEAGSHQDEVVLVDSIEKTWKSYLDKVEIYPYNVLLSYPNITDPNYVGLLHPNGSVTMKTNFTEKPLVKNEDQPGVVPSFLAYTPSGDVSGDLFYVNYARVEDFEELLKLKVNVTGAICMARYGYIFRGDKIKNAEKFNCVGLVLFSDPYDYGGNSYPNSWWLPPSGFQRGSTQLHGDPLTPDYPALDLTHRIQEIETNLAKIQAQPISYKQAYEYISKLGGAVAREAWQGGMNVTYRLGGSFEHPHKNCKAEIHIGNVNVLKKIHNVIGYIKGWQDPDKYVIIGNHRDAWTYGGLDPSSGTAVVLEVARAIAGLVRDGKWRPRRTLVFCNWGAEEHGLIGSTEWTEQLEKRLLLRAIAYINIDIAVQGNANLWASATPTLYSAIYNTTKVVPNPNIDKISQNRSTVFDTWLYKKARNVNLPPIGNLGSGSDYTTFLQKCGVASVDLIYSFDERIPSYPSYHSLHNTFDYMENFVDPEFKYSKAVAEVAADLMMKLSSLPVLPLSPNDYSAKLKSMFQQFNETNGEFLNANGIHLTNLESTIDQFKEAAEALTNAAEKLNVESSDAEIRVINDRLFEIDRGFLDFKGLPGQQWRHVIFAPASHNSYSASGFPGVTDAIYNLQHSTGTLDEVRQQLSVLSLKILSAADLMKGF</sequence>
<keyword evidence="5" id="KW-0645">Protease</keyword>
<keyword evidence="11 18" id="KW-1133">Transmembrane helix</keyword>
<dbReference type="OMA" id="HMAGTPG"/>
<dbReference type="SUPFAM" id="SSF53187">
    <property type="entry name" value="Zn-dependent exopeptidases"/>
    <property type="match status" value="1"/>
</dbReference>
<dbReference type="InterPro" id="IPR036757">
    <property type="entry name" value="TFR-like_dimer_dom_sf"/>
</dbReference>
<keyword evidence="4" id="KW-0121">Carboxypeptidase</keyword>
<keyword evidence="6 18" id="KW-0812">Transmembrane</keyword>
<dbReference type="Pfam" id="PF04389">
    <property type="entry name" value="Peptidase_M28"/>
    <property type="match status" value="1"/>
</dbReference>
<dbReference type="CDD" id="cd02121">
    <property type="entry name" value="PA_GCPII_like"/>
    <property type="match status" value="1"/>
</dbReference>
<evidence type="ECO:0000256" key="14">
    <source>
        <dbReference type="ARBA" id="ARBA00023180"/>
    </source>
</evidence>
<accession>H2ZEI5</accession>
<dbReference type="GO" id="GO:0005886">
    <property type="term" value="C:plasma membrane"/>
    <property type="evidence" value="ECO:0007669"/>
    <property type="project" value="UniProtKB-SubCell"/>
</dbReference>
<proteinExistence type="inferred from homology"/>
<dbReference type="PANTHER" id="PTHR10404:SF81">
    <property type="entry name" value="N-ACETYLATED ALPHA-LINKED ACIDIC DIPEPTIDASE 2"/>
    <property type="match status" value="1"/>
</dbReference>
<evidence type="ECO:0000256" key="16">
    <source>
        <dbReference type="ARBA" id="ARBA00066561"/>
    </source>
</evidence>
<keyword evidence="9" id="KW-0862">Zinc</keyword>
<keyword evidence="14" id="KW-0325">Glycoprotein</keyword>
<keyword evidence="23" id="KW-1185">Reference proteome</keyword>
<evidence type="ECO:0000256" key="6">
    <source>
        <dbReference type="ARBA" id="ARBA00022692"/>
    </source>
</evidence>
<dbReference type="FunFam" id="1.20.930.40:FF:000001">
    <property type="entry name" value="N-acetylated-alpha-linked acidic dipeptidase 2"/>
    <property type="match status" value="1"/>
</dbReference>
<dbReference type="GeneTree" id="ENSGT01030000234598"/>
<dbReference type="AlphaFoldDB" id="H2ZEI5"/>
<dbReference type="Gene3D" id="3.40.630.10">
    <property type="entry name" value="Zn peptidases"/>
    <property type="match status" value="1"/>
</dbReference>
<dbReference type="GO" id="GO:0046872">
    <property type="term" value="F:metal ion binding"/>
    <property type="evidence" value="ECO:0007669"/>
    <property type="project" value="UniProtKB-KW"/>
</dbReference>
<reference evidence="23" key="1">
    <citation type="submission" date="2003-08" db="EMBL/GenBank/DDBJ databases">
        <authorList>
            <person name="Birren B."/>
            <person name="Nusbaum C."/>
            <person name="Abebe A."/>
            <person name="Abouelleil A."/>
            <person name="Adekoya E."/>
            <person name="Ait-zahra M."/>
            <person name="Allen N."/>
            <person name="Allen T."/>
            <person name="An P."/>
            <person name="Anderson M."/>
            <person name="Anderson S."/>
            <person name="Arachchi H."/>
            <person name="Armbruster J."/>
            <person name="Bachantsang P."/>
            <person name="Baldwin J."/>
            <person name="Barry A."/>
            <person name="Bayul T."/>
            <person name="Blitshsteyn B."/>
            <person name="Bloom T."/>
            <person name="Blye J."/>
            <person name="Boguslavskiy L."/>
            <person name="Borowsky M."/>
            <person name="Boukhgalter B."/>
            <person name="Brunache A."/>
            <person name="Butler J."/>
            <person name="Calixte N."/>
            <person name="Calvo S."/>
            <person name="Camarata J."/>
            <person name="Campo K."/>
            <person name="Chang J."/>
            <person name="Cheshatsang Y."/>
            <person name="Citroen M."/>
            <person name="Collymore A."/>
            <person name="Considine T."/>
            <person name="Cook A."/>
            <person name="Cooke P."/>
            <person name="Corum B."/>
            <person name="Cuomo C."/>
            <person name="David R."/>
            <person name="Dawoe T."/>
            <person name="Degray S."/>
            <person name="Dodge S."/>
            <person name="Dooley K."/>
            <person name="Dorje P."/>
            <person name="Dorjee K."/>
            <person name="Dorris L."/>
            <person name="Duffey N."/>
            <person name="Dupes A."/>
            <person name="Elkins T."/>
            <person name="Engels R."/>
            <person name="Erickson J."/>
            <person name="Farina A."/>
            <person name="Faro S."/>
            <person name="Ferreira P."/>
            <person name="Fischer H."/>
            <person name="Fitzgerald M."/>
            <person name="Foley K."/>
            <person name="Gage D."/>
            <person name="Galagan J."/>
            <person name="Gearin G."/>
            <person name="Gnerre S."/>
            <person name="Gnirke A."/>
            <person name="Goyette A."/>
            <person name="Graham J."/>
            <person name="Grandbois E."/>
            <person name="Gyaltsen K."/>
            <person name="Hafez N."/>
            <person name="Hagopian D."/>
            <person name="Hagos B."/>
            <person name="Hall J."/>
            <person name="Hatcher B."/>
            <person name="Heller A."/>
            <person name="Higgins H."/>
            <person name="Honan T."/>
            <person name="Horn A."/>
            <person name="Houde N."/>
            <person name="Hughes L."/>
            <person name="Hulme W."/>
            <person name="Husby E."/>
            <person name="Iliev I."/>
            <person name="Jaffe D."/>
            <person name="Jones C."/>
            <person name="Kamal M."/>
            <person name="Kamat A."/>
            <person name="Kamvysselis M."/>
            <person name="Karlsson E."/>
            <person name="Kells C."/>
            <person name="Kieu A."/>
            <person name="Kisner P."/>
            <person name="Kodira C."/>
            <person name="Kulbokas E."/>
            <person name="Labutti K."/>
            <person name="Lama D."/>
            <person name="Landers T."/>
            <person name="Leger J."/>
            <person name="Levine S."/>
            <person name="Lewis D."/>
            <person name="Lewis T."/>
            <person name="Lindblad-toh K."/>
            <person name="Liu X."/>
            <person name="Lokyitsang T."/>
            <person name="Lokyitsang Y."/>
            <person name="Lucien O."/>
            <person name="Lui A."/>
            <person name="Ma L.J."/>
            <person name="Mabbitt R."/>
            <person name="Macdonald J."/>
            <person name="Maclean C."/>
            <person name="Major J."/>
            <person name="Manning J."/>
            <person name="Marabella R."/>
            <person name="Maru K."/>
            <person name="Matthews C."/>
            <person name="Mauceli E."/>
            <person name="Mccarthy M."/>
            <person name="Mcdonough S."/>
            <person name="Mcghee T."/>
            <person name="Meldrim J."/>
            <person name="Meneus L."/>
            <person name="Mesirov J."/>
            <person name="Mihalev A."/>
            <person name="Mihova T."/>
            <person name="Mikkelsen T."/>
            <person name="Mlenga V."/>
            <person name="Moru K."/>
            <person name="Mozes J."/>
            <person name="Mulrain L."/>
            <person name="Munson G."/>
            <person name="Naylor J."/>
            <person name="Newes C."/>
            <person name="Nguyen C."/>
            <person name="Nguyen N."/>
            <person name="Nguyen T."/>
            <person name="Nicol R."/>
            <person name="Nielsen C."/>
            <person name="Nizzari M."/>
            <person name="Norbu C."/>
            <person name="Norbu N."/>
            <person name="O'donnell P."/>
            <person name="Okoawo O."/>
            <person name="O'leary S."/>
            <person name="Omotosho B."/>
            <person name="O'neill K."/>
            <person name="Osman S."/>
            <person name="Parker S."/>
            <person name="Perrin D."/>
            <person name="Phunkhang P."/>
            <person name="Piqani B."/>
            <person name="Purcell S."/>
            <person name="Rachupka T."/>
            <person name="Ramasamy U."/>
            <person name="Rameau R."/>
            <person name="Ray V."/>
            <person name="Raymond C."/>
            <person name="Retta R."/>
            <person name="Richardson S."/>
            <person name="Rise C."/>
            <person name="Rodriguez J."/>
            <person name="Rogers J."/>
            <person name="Rogov P."/>
            <person name="Rutman M."/>
            <person name="Schupbach R."/>
            <person name="Seaman C."/>
            <person name="Settipalli S."/>
            <person name="Sharpe T."/>
            <person name="Sheridan J."/>
            <person name="Sherpa N."/>
            <person name="Shi J."/>
            <person name="Smirnov S."/>
            <person name="Smith C."/>
            <person name="Sougnez C."/>
            <person name="Spencer B."/>
            <person name="Stalker J."/>
            <person name="Stange-thomann N."/>
            <person name="Stavropoulos S."/>
            <person name="Stetson K."/>
            <person name="Stone C."/>
            <person name="Stone S."/>
            <person name="Stubbs M."/>
            <person name="Talamas J."/>
            <person name="Tchuinga P."/>
            <person name="Tenzing P."/>
            <person name="Tesfaye S."/>
            <person name="Theodore J."/>
            <person name="Thoulutsang Y."/>
            <person name="Topham K."/>
            <person name="Towey S."/>
            <person name="Tsamla T."/>
            <person name="Tsomo N."/>
            <person name="Vallee D."/>
            <person name="Vassiliev H."/>
            <person name="Venkataraman V."/>
            <person name="Vinson J."/>
            <person name="Vo A."/>
            <person name="Wade C."/>
            <person name="Wang S."/>
            <person name="Wangchuk T."/>
            <person name="Wangdi T."/>
            <person name="Whittaker C."/>
            <person name="Wilkinson J."/>
            <person name="Wu Y."/>
            <person name="Wyman D."/>
            <person name="Yadav S."/>
            <person name="Yang S."/>
            <person name="Yang X."/>
            <person name="Yeager S."/>
            <person name="Yee E."/>
            <person name="Young G."/>
            <person name="Zainoun J."/>
            <person name="Zembeck L."/>
            <person name="Zimmer A."/>
            <person name="Zody M."/>
            <person name="Lander E."/>
        </authorList>
    </citation>
    <scope>NUCLEOTIDE SEQUENCE [LARGE SCALE GENOMIC DNA]</scope>
</reference>
<comment type="subcellular location">
    <subcellularLocation>
        <location evidence="2">Cell membrane</location>
        <topology evidence="2">Single-pass type II membrane protein</topology>
    </subcellularLocation>
</comment>
<evidence type="ECO:0000259" key="19">
    <source>
        <dbReference type="Pfam" id="PF02225"/>
    </source>
</evidence>
<comment type="cofactor">
    <cofactor evidence="1">
        <name>Zn(2+)</name>
        <dbReference type="ChEBI" id="CHEBI:29105"/>
    </cofactor>
</comment>
<dbReference type="Ensembl" id="ENSCSAVT00000016181.1">
    <property type="protein sequence ID" value="ENSCSAVP00000016001.1"/>
    <property type="gene ID" value="ENSCSAVG00000009422.1"/>
</dbReference>
<feature type="domain" description="PA" evidence="19">
    <location>
        <begin position="167"/>
        <end position="248"/>
    </location>
</feature>
<dbReference type="InterPro" id="IPR007365">
    <property type="entry name" value="TFR-like_dimer_dom"/>
</dbReference>
<keyword evidence="13 18" id="KW-0472">Membrane</keyword>
<evidence type="ECO:0000256" key="1">
    <source>
        <dbReference type="ARBA" id="ARBA00001947"/>
    </source>
</evidence>
<evidence type="ECO:0000256" key="17">
    <source>
        <dbReference type="SAM" id="Coils"/>
    </source>
</evidence>
<keyword evidence="17" id="KW-0175">Coiled coil</keyword>
<dbReference type="SUPFAM" id="SSF47672">
    <property type="entry name" value="Transferrin receptor-like dimerisation domain"/>
    <property type="match status" value="1"/>
</dbReference>
<evidence type="ECO:0000256" key="2">
    <source>
        <dbReference type="ARBA" id="ARBA00004401"/>
    </source>
</evidence>
<dbReference type="PANTHER" id="PTHR10404">
    <property type="entry name" value="N-ACETYLATED-ALPHA-LINKED ACIDIC DIPEPTIDASE"/>
    <property type="match status" value="1"/>
</dbReference>
<evidence type="ECO:0000256" key="18">
    <source>
        <dbReference type="SAM" id="Phobius"/>
    </source>
</evidence>
<evidence type="ECO:0000256" key="4">
    <source>
        <dbReference type="ARBA" id="ARBA00022645"/>
    </source>
</evidence>
<reference evidence="22" key="2">
    <citation type="submission" date="2025-08" db="UniProtKB">
        <authorList>
            <consortium name="Ensembl"/>
        </authorList>
    </citation>
    <scope>IDENTIFICATION</scope>
</reference>
<evidence type="ECO:0000313" key="22">
    <source>
        <dbReference type="Ensembl" id="ENSCSAVP00000016001.1"/>
    </source>
</evidence>
<organism evidence="22 23">
    <name type="scientific">Ciona savignyi</name>
    <name type="common">Pacific transparent sea squirt</name>
    <dbReference type="NCBI Taxonomy" id="51511"/>
    <lineage>
        <taxon>Eukaryota</taxon>
        <taxon>Metazoa</taxon>
        <taxon>Chordata</taxon>
        <taxon>Tunicata</taxon>
        <taxon>Ascidiacea</taxon>
        <taxon>Phlebobranchia</taxon>
        <taxon>Cionidae</taxon>
        <taxon>Ciona</taxon>
    </lineage>
</organism>
<dbReference type="GO" id="GO:0004181">
    <property type="term" value="F:metallocarboxypeptidase activity"/>
    <property type="evidence" value="ECO:0007669"/>
    <property type="project" value="UniProtKB-EC"/>
</dbReference>
<keyword evidence="8" id="KW-0378">Hydrolase</keyword>
<name>H2ZEI5_CIOSA</name>
<evidence type="ECO:0000259" key="20">
    <source>
        <dbReference type="Pfam" id="PF04253"/>
    </source>
</evidence>
<dbReference type="Pfam" id="PF04253">
    <property type="entry name" value="TFR_dimer"/>
    <property type="match status" value="1"/>
</dbReference>
<dbReference type="InterPro" id="IPR039373">
    <property type="entry name" value="Peptidase_M28B"/>
</dbReference>
<dbReference type="Gene3D" id="1.20.930.40">
    <property type="entry name" value="Transferrin receptor-like, dimerisation domain"/>
    <property type="match status" value="1"/>
</dbReference>
<dbReference type="Gene3D" id="3.50.30.30">
    <property type="match status" value="1"/>
</dbReference>
<evidence type="ECO:0000256" key="11">
    <source>
        <dbReference type="ARBA" id="ARBA00022989"/>
    </source>
</evidence>
<evidence type="ECO:0000256" key="10">
    <source>
        <dbReference type="ARBA" id="ARBA00022968"/>
    </source>
</evidence>
<dbReference type="STRING" id="51511.ENSCSAVP00000016001"/>
<dbReference type="SUPFAM" id="SSF52025">
    <property type="entry name" value="PA domain"/>
    <property type="match status" value="1"/>
</dbReference>
<keyword evidence="10" id="KW-0735">Signal-anchor</keyword>
<dbReference type="FunFam" id="3.40.630.10:FF:000009">
    <property type="entry name" value="N-acetylated-alpha-linked acidic dipeptidase 2"/>
    <property type="match status" value="1"/>
</dbReference>
<dbReference type="InterPro" id="IPR046450">
    <property type="entry name" value="PA_dom_sf"/>
</dbReference>
<reference evidence="22" key="3">
    <citation type="submission" date="2025-09" db="UniProtKB">
        <authorList>
            <consortium name="Ensembl"/>
        </authorList>
    </citation>
    <scope>IDENTIFICATION</scope>
</reference>
<feature type="domain" description="Peptidase M28" evidence="21">
    <location>
        <begin position="344"/>
        <end position="548"/>
    </location>
</feature>
<dbReference type="Pfam" id="PF02225">
    <property type="entry name" value="PA"/>
    <property type="match status" value="1"/>
</dbReference>
<comment type="similarity">
    <text evidence="3">Belongs to the peptidase M28 family. M28B subfamily.</text>
</comment>
<dbReference type="InParanoid" id="H2ZEI5"/>
<dbReference type="Proteomes" id="UP000007875">
    <property type="component" value="Unassembled WGS sequence"/>
</dbReference>
<evidence type="ECO:0000256" key="3">
    <source>
        <dbReference type="ARBA" id="ARBA00005634"/>
    </source>
</evidence>
<dbReference type="EC" id="3.4.17.21" evidence="16"/>
<evidence type="ECO:0000256" key="5">
    <source>
        <dbReference type="ARBA" id="ARBA00022670"/>
    </source>
</evidence>
<dbReference type="CDD" id="cd08022">
    <property type="entry name" value="M28_PSMA_like"/>
    <property type="match status" value="1"/>
</dbReference>
<feature type="coiled-coil region" evidence="17">
    <location>
        <begin position="612"/>
        <end position="646"/>
    </location>
</feature>
<evidence type="ECO:0000256" key="12">
    <source>
        <dbReference type="ARBA" id="ARBA00023049"/>
    </source>
</evidence>
<dbReference type="FunFam" id="3.50.30.30:FF:000045">
    <property type="entry name" value="Predicted protein"/>
    <property type="match status" value="1"/>
</dbReference>
<keyword evidence="7" id="KW-0479">Metal-binding</keyword>
<dbReference type="GO" id="GO:0006508">
    <property type="term" value="P:proteolysis"/>
    <property type="evidence" value="ECO:0007669"/>
    <property type="project" value="UniProtKB-KW"/>
</dbReference>
<keyword evidence="12" id="KW-0482">Metalloprotease</keyword>
<evidence type="ECO:0000256" key="8">
    <source>
        <dbReference type="ARBA" id="ARBA00022801"/>
    </source>
</evidence>
<dbReference type="eggNOG" id="KOG2195">
    <property type="taxonomic scope" value="Eukaryota"/>
</dbReference>
<comment type="catalytic activity">
    <reaction evidence="15">
        <text>Release of an unsubstituted, C-terminal glutamyl residue, typically from Ac-Asp-Glu or folylpoly-gamma-glutamates.</text>
        <dbReference type="EC" id="3.4.17.21"/>
    </reaction>
</comment>
<dbReference type="HOGENOM" id="CLU_005688_3_2_1"/>
<protein>
    <recommendedName>
        <fullName evidence="16">glutamate carboxypeptidase II</fullName>
        <ecNumber evidence="16">3.4.17.21</ecNumber>
    </recommendedName>
</protein>
<feature type="transmembrane region" description="Helical" evidence="18">
    <location>
        <begin position="12"/>
        <end position="33"/>
    </location>
</feature>
<evidence type="ECO:0000313" key="23">
    <source>
        <dbReference type="Proteomes" id="UP000007875"/>
    </source>
</evidence>
<dbReference type="InterPro" id="IPR007484">
    <property type="entry name" value="Peptidase_M28"/>
</dbReference>